<dbReference type="Gene3D" id="3.40.190.10">
    <property type="entry name" value="Periplasmic binding protein-like II"/>
    <property type="match status" value="3"/>
</dbReference>
<keyword evidence="1" id="KW-1133">Transmembrane helix</keyword>
<evidence type="ECO:0000256" key="1">
    <source>
        <dbReference type="SAM" id="Phobius"/>
    </source>
</evidence>
<dbReference type="SUPFAM" id="SSF53850">
    <property type="entry name" value="Periplasmic binding protein-like II"/>
    <property type="match status" value="1"/>
</dbReference>
<gene>
    <name evidence="4" type="ORF">E4021_03765</name>
</gene>
<dbReference type="PRINTS" id="PR00169">
    <property type="entry name" value="KCHANNEL"/>
</dbReference>
<evidence type="ECO:0000259" key="3">
    <source>
        <dbReference type="SMART" id="SM00062"/>
    </source>
</evidence>
<dbReference type="SUPFAM" id="SSF81324">
    <property type="entry name" value="Voltage-gated potassium channels"/>
    <property type="match status" value="1"/>
</dbReference>
<comment type="caution">
    <text evidence="4">The sequence shown here is derived from an EMBL/GenBank/DDBJ whole genome shotgun (WGS) entry which is preliminary data.</text>
</comment>
<evidence type="ECO:0000313" key="5">
    <source>
        <dbReference type="Proteomes" id="UP000308528"/>
    </source>
</evidence>
<dbReference type="SMART" id="SM00062">
    <property type="entry name" value="PBPb"/>
    <property type="match status" value="1"/>
</dbReference>
<dbReference type="GO" id="GO:0015276">
    <property type="term" value="F:ligand-gated monoatomic ion channel activity"/>
    <property type="evidence" value="ECO:0007669"/>
    <property type="project" value="InterPro"/>
</dbReference>
<name>A0A4V3XLP2_9BACT</name>
<dbReference type="RefSeq" id="WP_136456566.1">
    <property type="nucleotide sequence ID" value="NZ_SRSF01000001.1"/>
</dbReference>
<dbReference type="Pfam" id="PF00497">
    <property type="entry name" value="SBP_bac_3"/>
    <property type="match status" value="1"/>
</dbReference>
<dbReference type="GO" id="GO:0016020">
    <property type="term" value="C:membrane"/>
    <property type="evidence" value="ECO:0007669"/>
    <property type="project" value="UniProtKB-SubCell"/>
</dbReference>
<dbReference type="InterPro" id="IPR015683">
    <property type="entry name" value="Ionotropic_Glu_rcpt"/>
</dbReference>
<dbReference type="PANTHER" id="PTHR18966">
    <property type="entry name" value="IONOTROPIC GLUTAMATE RECEPTOR"/>
    <property type="match status" value="1"/>
</dbReference>
<dbReference type="InterPro" id="IPR013099">
    <property type="entry name" value="K_chnl_dom"/>
</dbReference>
<dbReference type="EMBL" id="SRSF01000001">
    <property type="protein sequence ID" value="THH41723.1"/>
    <property type="molecule type" value="Genomic_DNA"/>
</dbReference>
<feature type="transmembrane region" description="Helical" evidence="1">
    <location>
        <begin position="130"/>
        <end position="151"/>
    </location>
</feature>
<dbReference type="InterPro" id="IPR001638">
    <property type="entry name" value="Solute-binding_3/MltF_N"/>
</dbReference>
<dbReference type="Proteomes" id="UP000308528">
    <property type="component" value="Unassembled WGS sequence"/>
</dbReference>
<feature type="signal peptide" evidence="2">
    <location>
        <begin position="1"/>
        <end position="18"/>
    </location>
</feature>
<keyword evidence="5" id="KW-1185">Reference proteome</keyword>
<organism evidence="4 5">
    <name type="scientific">Neolewinella litorea</name>
    <dbReference type="NCBI Taxonomy" id="2562452"/>
    <lineage>
        <taxon>Bacteria</taxon>
        <taxon>Pseudomonadati</taxon>
        <taxon>Bacteroidota</taxon>
        <taxon>Saprospiria</taxon>
        <taxon>Saprospirales</taxon>
        <taxon>Lewinellaceae</taxon>
        <taxon>Neolewinella</taxon>
    </lineage>
</organism>
<feature type="domain" description="Solute-binding protein family 3/N-terminal" evidence="3">
    <location>
        <begin position="22"/>
        <end position="351"/>
    </location>
</feature>
<accession>A0A4V3XLP2</accession>
<keyword evidence="2" id="KW-0732">Signal</keyword>
<dbReference type="Gene3D" id="1.10.287.70">
    <property type="match status" value="1"/>
</dbReference>
<sequence length="358" mass="39561">MLRSYLLAGLFFPLFLSAQPEVLRVGVADAPPYCIDDGEGNWYGMAVQLWQLVAEREQLRYEVVDFSHPDSLLPHLTAGDLDVVLFSTLDPGAERRVDFLQAYHHSSLGVALPKTNGLWTTLRGLFTLQFLYIVVGLSVLLLIVGVVVYLLERNRNDDQFGGERSTWQGIGSGFWWAGVTMTTIGYGDKAPRSLAGRAVAMLWMLVALAVTSSLTAAIIAATQATQPLKFPEGLRSRAVGVVDESPAENYLASEGLDFQVFDSPRAGLEAMQEKQLDAFVSDVTTLRYVIDEYDGISAAIEATDAEPEAYAFAVRQGSPLREPLDEAVIQITLTKLWREIKNTYDATRKVPRSAPRRR</sequence>
<reference evidence="4 5" key="1">
    <citation type="submission" date="2019-04" db="EMBL/GenBank/DDBJ databases">
        <title>Lewinella litorea sp. nov., isolated from a marine sand.</title>
        <authorList>
            <person name="Yoon J.-H."/>
        </authorList>
    </citation>
    <scope>NUCLEOTIDE SEQUENCE [LARGE SCALE GENOMIC DNA]</scope>
    <source>
        <strain evidence="4 5">HSMS-39</strain>
    </source>
</reference>
<dbReference type="AlphaFoldDB" id="A0A4V3XLP2"/>
<proteinExistence type="predicted"/>
<evidence type="ECO:0000256" key="2">
    <source>
        <dbReference type="SAM" id="SignalP"/>
    </source>
</evidence>
<dbReference type="Pfam" id="PF07885">
    <property type="entry name" value="Ion_trans_2"/>
    <property type="match status" value="1"/>
</dbReference>
<keyword evidence="1" id="KW-0812">Transmembrane</keyword>
<keyword evidence="1" id="KW-0472">Membrane</keyword>
<feature type="transmembrane region" description="Helical" evidence="1">
    <location>
        <begin position="199"/>
        <end position="221"/>
    </location>
</feature>
<protein>
    <submittedName>
        <fullName evidence="4">Transporter substrate-binding domain-containing protein</fullName>
    </submittedName>
</protein>
<feature type="chain" id="PRO_5020642112" evidence="2">
    <location>
        <begin position="19"/>
        <end position="358"/>
    </location>
</feature>
<evidence type="ECO:0000313" key="4">
    <source>
        <dbReference type="EMBL" id="THH41723.1"/>
    </source>
</evidence>
<dbReference type="OrthoDB" id="9799090at2"/>